<name>F0SQ77_RUBBR</name>
<dbReference type="eggNOG" id="COG3064">
    <property type="taxonomic scope" value="Bacteria"/>
</dbReference>
<gene>
    <name evidence="3" type="ordered locus">Plabr_3657</name>
</gene>
<dbReference type="OrthoDB" id="237792at2"/>
<dbReference type="STRING" id="756272.Plabr_3657"/>
<protein>
    <recommendedName>
        <fullName evidence="5">Peptidase domain protein</fullName>
    </recommendedName>
</protein>
<evidence type="ECO:0000256" key="2">
    <source>
        <dbReference type="SAM" id="MobiDB-lite"/>
    </source>
</evidence>
<evidence type="ECO:0000313" key="4">
    <source>
        <dbReference type="Proteomes" id="UP000006860"/>
    </source>
</evidence>
<reference evidence="4" key="1">
    <citation type="submission" date="2011-02" db="EMBL/GenBank/DDBJ databases">
        <title>The complete genome of Planctomyces brasiliensis DSM 5305.</title>
        <authorList>
            <person name="Lucas S."/>
            <person name="Copeland A."/>
            <person name="Lapidus A."/>
            <person name="Bruce D."/>
            <person name="Goodwin L."/>
            <person name="Pitluck S."/>
            <person name="Kyrpides N."/>
            <person name="Mavromatis K."/>
            <person name="Pagani I."/>
            <person name="Ivanova N."/>
            <person name="Ovchinnikova G."/>
            <person name="Lu M."/>
            <person name="Detter J.C."/>
            <person name="Han C."/>
            <person name="Land M."/>
            <person name="Hauser L."/>
            <person name="Markowitz V."/>
            <person name="Cheng J.-F."/>
            <person name="Hugenholtz P."/>
            <person name="Woyke T."/>
            <person name="Wu D."/>
            <person name="Tindall B."/>
            <person name="Pomrenke H.G."/>
            <person name="Brambilla E."/>
            <person name="Klenk H.-P."/>
            <person name="Eisen J.A."/>
        </authorList>
    </citation>
    <scope>NUCLEOTIDE SEQUENCE [LARGE SCALE GENOMIC DNA]</scope>
    <source>
        <strain evidence="4">ATCC 49424 / DSM 5305 / JCM 21570 / NBRC 103401 / IFAM 1448</strain>
    </source>
</reference>
<dbReference type="EMBL" id="CP002546">
    <property type="protein sequence ID" value="ADY61254.1"/>
    <property type="molecule type" value="Genomic_DNA"/>
</dbReference>
<dbReference type="Proteomes" id="UP000006860">
    <property type="component" value="Chromosome"/>
</dbReference>
<dbReference type="Gene3D" id="2.60.120.380">
    <property type="match status" value="2"/>
</dbReference>
<sequence>MSSPRNALPCVRNRFNAIPFLLGIACCLLTWPGNAAGQLPLPQLETVFPPGGQQGSEFEVNVVDGSDLDELSSLIFNHPGIQQVSENDPLSNPRQFRIRISPDVLPGYYAVRTQGRFGVSNARMFHVDSMPVQTEGAIADRVAKLDHAIYGTVSAAREVDRYELPLQAGQTLGVQLDALSLDSPLRPVIEVIAPSGKRAGFARRMEDQDPRLNLVAEEAGTYEIRVHDQLFQGGKQYTYRMALSGQAVPLDLSPAAGPADRLPPALAWRDEGSSENAEELTVAPRTKGPVSLPGFLSPRRSHADVICIAPKAGDETLVAAAPRAGVPSTREVEPNDSAAEQTASTLPLHVQGRFQSAYDVDHYAVTVKKGERISLEVFAERDGSQLDPVVTVTQQITDQSGKTTNKAIKVDEDIKANLLPSIFDTLSDDASLLWTADADCQLQIAIQNRYATPPHLARQSYRLLVKQANPHFAAVALALQYPVGNRTADTPAGCVLRKAGTAQLTVLLHRQEGFTGGVSIQAERTPPGVTVPPVVIPPGHSQATVVLHAAPDAAVGMADLTLQVFDTSQPDSSPQAVQVATVVRKGDQIYPAVSRLGHSLIVSVIDETLPGQVSVIDTPAVLHVCPTQTTAIPLGIARDKGFAEKIDVTVAGLDKKSKIQAVNASSQGEDSRQAAVLLKLPADAPAGWYTCQLDLATKISYARNPQAIARAEQELQRRRTNKADLEKKRSELQQAIKQTEQKTAELKQQENPPELAALAETAKTQAAELKSFDDQIKKATTDEQNQQKAIANLKKTLAAKPVAHASALKSLAIRVHAAPLTLSVEPKTLAVTAGETASLKARLQRKDNFAGPVRLRLIALPGQPELAVEPVMLPVGKDEVELQLPVPGDAAKGKRDGYLLRAEFNNEDQQLGVDAPLTIEVR</sequence>
<keyword evidence="1" id="KW-0175">Coiled coil</keyword>
<evidence type="ECO:0000313" key="3">
    <source>
        <dbReference type="EMBL" id="ADY61254.1"/>
    </source>
</evidence>
<dbReference type="AlphaFoldDB" id="F0SQ77"/>
<feature type="coiled-coil region" evidence="1">
    <location>
        <begin position="708"/>
        <end position="749"/>
    </location>
</feature>
<dbReference type="HOGENOM" id="CLU_316393_0_0_0"/>
<feature type="region of interest" description="Disordered" evidence="2">
    <location>
        <begin position="324"/>
        <end position="343"/>
    </location>
</feature>
<accession>F0SQ77</accession>
<evidence type="ECO:0008006" key="5">
    <source>
        <dbReference type="Google" id="ProtNLM"/>
    </source>
</evidence>
<organism evidence="3 4">
    <name type="scientific">Rubinisphaera brasiliensis (strain ATCC 49424 / DSM 5305 / JCM 21570 / IAM 15109 / NBRC 103401 / IFAM 1448)</name>
    <name type="common">Planctomyces brasiliensis</name>
    <dbReference type="NCBI Taxonomy" id="756272"/>
    <lineage>
        <taxon>Bacteria</taxon>
        <taxon>Pseudomonadati</taxon>
        <taxon>Planctomycetota</taxon>
        <taxon>Planctomycetia</taxon>
        <taxon>Planctomycetales</taxon>
        <taxon>Planctomycetaceae</taxon>
        <taxon>Rubinisphaera</taxon>
    </lineage>
</organism>
<proteinExistence type="predicted"/>
<dbReference type="PROSITE" id="PS51257">
    <property type="entry name" value="PROKAR_LIPOPROTEIN"/>
    <property type="match status" value="1"/>
</dbReference>
<keyword evidence="4" id="KW-1185">Reference proteome</keyword>
<evidence type="ECO:0000256" key="1">
    <source>
        <dbReference type="SAM" id="Coils"/>
    </source>
</evidence>
<dbReference type="KEGG" id="pbs:Plabr_3657"/>
<dbReference type="RefSeq" id="WP_013629973.1">
    <property type="nucleotide sequence ID" value="NC_015174.1"/>
</dbReference>